<keyword evidence="1" id="KW-0732">Signal</keyword>
<gene>
    <name evidence="2" type="ORF">JY572_14345</name>
</gene>
<organism evidence="2 3">
    <name type="scientific">Myxococcus landrumensis</name>
    <dbReference type="NCBI Taxonomy" id="2813577"/>
    <lineage>
        <taxon>Bacteria</taxon>
        <taxon>Pseudomonadati</taxon>
        <taxon>Myxococcota</taxon>
        <taxon>Myxococcia</taxon>
        <taxon>Myxococcales</taxon>
        <taxon>Cystobacterineae</taxon>
        <taxon>Myxococcaceae</taxon>
        <taxon>Myxococcus</taxon>
    </lineage>
</organism>
<keyword evidence="3" id="KW-1185">Reference proteome</keyword>
<protein>
    <recommendedName>
        <fullName evidence="4">Lipoprotein</fullName>
    </recommendedName>
</protein>
<feature type="signal peptide" evidence="1">
    <location>
        <begin position="1"/>
        <end position="19"/>
    </location>
</feature>
<evidence type="ECO:0000256" key="1">
    <source>
        <dbReference type="SAM" id="SignalP"/>
    </source>
</evidence>
<proteinExistence type="predicted"/>
<evidence type="ECO:0000313" key="3">
    <source>
        <dbReference type="Proteomes" id="UP000663090"/>
    </source>
</evidence>
<dbReference type="Proteomes" id="UP000663090">
    <property type="component" value="Chromosome"/>
</dbReference>
<accession>A0ABX7NEB3</accession>
<sequence>MSVISLAGLLVVLPGDAQAACGCSGNPGTITSDTTGPCLRVTAPSGAANSITFRFNQAYACGQYVTGEYFVSPATVGGKVTLTDITPKVTGRHGVAVNPSGLNAVPWDKRLSSTGYKTLTFPYAASAGSSVVKYVSDNPSGDCDAVGEKSCGRFAAALTVVAAAPANPAKTFRPPYVGTYKPTFTTDQLQTQFLSRIPRSQFTEVVNRTEAESWVRGLRLDYTNDSVVCDLTPPEDNIPYGRPWATDMWMYDTHLYAWLNMGDVCDTAPCSATQDLAAKQKVLVALVQHGIDVWANHKMGSSFWRGGGGNGGGKLLNYAFAAAMLQAPEMLADLAQAQGQEFFETGSYYRGVNGVALWGQEAGSEEEYWADLAQPPGSTKTIRDPYGLIDGGGELGGAYQDNTAKPTQYTGLFMRLMPALAQAWPTANRDTILEYADRWVNVGAWTQPDVCAPVTTWDRYGVDFGPDGQGSCIHDTQAPLGRAPESHGANQNGGNRTEMVGEQMWSLLRGCVDTCSCSGQSCAIPPTP</sequence>
<feature type="chain" id="PRO_5046326970" description="Lipoprotein" evidence="1">
    <location>
        <begin position="20"/>
        <end position="528"/>
    </location>
</feature>
<evidence type="ECO:0000313" key="2">
    <source>
        <dbReference type="EMBL" id="QSQ17162.1"/>
    </source>
</evidence>
<evidence type="ECO:0008006" key="4">
    <source>
        <dbReference type="Google" id="ProtNLM"/>
    </source>
</evidence>
<reference evidence="2 3" key="1">
    <citation type="submission" date="2021-02" db="EMBL/GenBank/DDBJ databases">
        <title>De Novo genome assembly of isolated myxobacteria.</title>
        <authorList>
            <person name="Stevens D.C."/>
        </authorList>
    </citation>
    <scope>NUCLEOTIDE SEQUENCE [LARGE SCALE GENOMIC DNA]</scope>
    <source>
        <strain evidence="2 3">SCHIC003</strain>
    </source>
</reference>
<dbReference type="RefSeq" id="WP_206718797.1">
    <property type="nucleotide sequence ID" value="NZ_CP071091.1"/>
</dbReference>
<name>A0ABX7NEB3_9BACT</name>
<dbReference type="EMBL" id="CP071091">
    <property type="protein sequence ID" value="QSQ17162.1"/>
    <property type="molecule type" value="Genomic_DNA"/>
</dbReference>